<dbReference type="AlphaFoldDB" id="A0A9N9P8M8"/>
<evidence type="ECO:0000256" key="2">
    <source>
        <dbReference type="SAM" id="MobiDB-lite"/>
    </source>
</evidence>
<evidence type="ECO:0000256" key="1">
    <source>
        <dbReference type="SAM" id="Coils"/>
    </source>
</evidence>
<accession>A0A9N9P8M8</accession>
<name>A0A9N9P8M8_9GLOM</name>
<dbReference type="EMBL" id="CAJVQA010030849">
    <property type="protein sequence ID" value="CAG8800191.1"/>
    <property type="molecule type" value="Genomic_DNA"/>
</dbReference>
<sequence>QKKSTIKTRHLKKKRRYCKSSTSNNNHSLMNKYITKEPYKGLVLELLQPKEEPKYIKEVNQEVKEPKVKIPKDYPVKKFLLETWKKQLKTNIIQTENLIKLQKVAIELQEPNELIEAKHIIQPLSIAYYYKYGSKELSSLEKEELKKAKEKLLTKLQEVGQEVTEIIEEEKLTRVSIIIAPDITPAPHTIKVKVPRRQRFIRTISEEELACLIIYSHELQDYLTYNLAVQQLGIAETRIQDYLRNAKIIKPQIY</sequence>
<comment type="caution">
    <text evidence="3">The sequence shown here is derived from an EMBL/GenBank/DDBJ whole genome shotgun (WGS) entry which is preliminary data.</text>
</comment>
<feature type="compositionally biased region" description="Basic residues" evidence="2">
    <location>
        <begin position="1"/>
        <end position="18"/>
    </location>
</feature>
<proteinExistence type="predicted"/>
<gene>
    <name evidence="3" type="ORF">CPELLU_LOCUS17649</name>
</gene>
<feature type="non-terminal residue" evidence="3">
    <location>
        <position position="254"/>
    </location>
</feature>
<protein>
    <submittedName>
        <fullName evidence="3">3325_t:CDS:1</fullName>
    </submittedName>
</protein>
<organism evidence="3 4">
    <name type="scientific">Cetraspora pellucida</name>
    <dbReference type="NCBI Taxonomy" id="1433469"/>
    <lineage>
        <taxon>Eukaryota</taxon>
        <taxon>Fungi</taxon>
        <taxon>Fungi incertae sedis</taxon>
        <taxon>Mucoromycota</taxon>
        <taxon>Glomeromycotina</taxon>
        <taxon>Glomeromycetes</taxon>
        <taxon>Diversisporales</taxon>
        <taxon>Gigasporaceae</taxon>
        <taxon>Cetraspora</taxon>
    </lineage>
</organism>
<feature type="coiled-coil region" evidence="1">
    <location>
        <begin position="142"/>
        <end position="169"/>
    </location>
</feature>
<keyword evidence="1" id="KW-0175">Coiled coil</keyword>
<evidence type="ECO:0000313" key="3">
    <source>
        <dbReference type="EMBL" id="CAG8800191.1"/>
    </source>
</evidence>
<evidence type="ECO:0000313" key="4">
    <source>
        <dbReference type="Proteomes" id="UP000789759"/>
    </source>
</evidence>
<keyword evidence="4" id="KW-1185">Reference proteome</keyword>
<reference evidence="3" key="1">
    <citation type="submission" date="2021-06" db="EMBL/GenBank/DDBJ databases">
        <authorList>
            <person name="Kallberg Y."/>
            <person name="Tangrot J."/>
            <person name="Rosling A."/>
        </authorList>
    </citation>
    <scope>NUCLEOTIDE SEQUENCE</scope>
    <source>
        <strain evidence="3">FL966</strain>
    </source>
</reference>
<dbReference type="Proteomes" id="UP000789759">
    <property type="component" value="Unassembled WGS sequence"/>
</dbReference>
<feature type="region of interest" description="Disordered" evidence="2">
    <location>
        <begin position="1"/>
        <end position="27"/>
    </location>
</feature>